<dbReference type="GO" id="GO:0016887">
    <property type="term" value="F:ATP hydrolysis activity"/>
    <property type="evidence" value="ECO:0007669"/>
    <property type="project" value="InterPro"/>
</dbReference>
<dbReference type="Pfam" id="PF00533">
    <property type="entry name" value="BRCT"/>
    <property type="match status" value="1"/>
</dbReference>
<feature type="region of interest" description="Disordered" evidence="13">
    <location>
        <begin position="1"/>
        <end position="311"/>
    </location>
</feature>
<dbReference type="Pfam" id="PF00004">
    <property type="entry name" value="AAA"/>
    <property type="match status" value="1"/>
</dbReference>
<evidence type="ECO:0000256" key="3">
    <source>
        <dbReference type="ARBA" id="ARBA00020401"/>
    </source>
</evidence>
<feature type="compositionally biased region" description="Low complexity" evidence="13">
    <location>
        <begin position="18"/>
        <end position="29"/>
    </location>
</feature>
<evidence type="ECO:0000256" key="5">
    <source>
        <dbReference type="ARBA" id="ARBA00022705"/>
    </source>
</evidence>
<feature type="compositionally biased region" description="Low complexity" evidence="13">
    <location>
        <begin position="1000"/>
        <end position="1015"/>
    </location>
</feature>
<dbReference type="Gene3D" id="3.40.50.10190">
    <property type="entry name" value="BRCT domain"/>
    <property type="match status" value="1"/>
</dbReference>
<feature type="compositionally biased region" description="Basic and acidic residues" evidence="13">
    <location>
        <begin position="200"/>
        <end position="265"/>
    </location>
</feature>
<protein>
    <recommendedName>
        <fullName evidence="3 12">Replication factor C subunit 1</fullName>
    </recommendedName>
</protein>
<evidence type="ECO:0000256" key="11">
    <source>
        <dbReference type="ARBA" id="ARBA00064311"/>
    </source>
</evidence>
<dbReference type="EnsemblMetazoa" id="CLYHEMT008324.1">
    <property type="protein sequence ID" value="CLYHEMP008324.1"/>
    <property type="gene ID" value="CLYHEMG008324"/>
</dbReference>
<dbReference type="GO" id="GO:0006281">
    <property type="term" value="P:DNA repair"/>
    <property type="evidence" value="ECO:0007669"/>
    <property type="project" value="InterPro"/>
</dbReference>
<evidence type="ECO:0000313" key="16">
    <source>
        <dbReference type="Proteomes" id="UP000594262"/>
    </source>
</evidence>
<evidence type="ECO:0000256" key="10">
    <source>
        <dbReference type="ARBA" id="ARBA00054501"/>
    </source>
</evidence>
<evidence type="ECO:0000256" key="1">
    <source>
        <dbReference type="ARBA" id="ARBA00004123"/>
    </source>
</evidence>
<dbReference type="InterPro" id="IPR013725">
    <property type="entry name" value="DNA_replication_fac_RFC1_C"/>
</dbReference>
<feature type="compositionally biased region" description="Low complexity" evidence="13">
    <location>
        <begin position="480"/>
        <end position="493"/>
    </location>
</feature>
<dbReference type="GO" id="GO:0005663">
    <property type="term" value="C:DNA replication factor C complex"/>
    <property type="evidence" value="ECO:0007669"/>
    <property type="project" value="InterPro"/>
</dbReference>
<comment type="function">
    <text evidence="10">Subunit of the replication factor C (RFC) complex which acts during elongation of primed DNA templates by DNA polymerases delta and epsilon, and is necessary for ATP-dependent loading of proliferating cell nuclear antigen (PCNA) onto primed DNA. This subunit binds to the primer-template junction. Binds the PO-B transcription element as well as other GA rich DNA sequences. Can bind single- or double-stranded DNA.</text>
</comment>
<dbReference type="SUPFAM" id="SSF52113">
    <property type="entry name" value="BRCT domain"/>
    <property type="match status" value="1"/>
</dbReference>
<dbReference type="OrthoDB" id="446168at2759"/>
<dbReference type="PIRSF" id="PIRSF036578">
    <property type="entry name" value="RFC1"/>
    <property type="match status" value="1"/>
</dbReference>
<dbReference type="InterPro" id="IPR003593">
    <property type="entry name" value="AAA+_ATPase"/>
</dbReference>
<dbReference type="SUPFAM" id="SSF52540">
    <property type="entry name" value="P-loop containing nucleoside triphosphate hydrolases"/>
    <property type="match status" value="1"/>
</dbReference>
<evidence type="ECO:0000313" key="15">
    <source>
        <dbReference type="EnsemblMetazoa" id="CLYHEMP008324.1"/>
    </source>
</evidence>
<feature type="compositionally biased region" description="Polar residues" evidence="13">
    <location>
        <begin position="93"/>
        <end position="103"/>
    </location>
</feature>
<dbReference type="CDD" id="cd17752">
    <property type="entry name" value="BRCT_RFC1"/>
    <property type="match status" value="1"/>
</dbReference>
<dbReference type="InterPro" id="IPR036420">
    <property type="entry name" value="BRCT_dom_sf"/>
</dbReference>
<feature type="compositionally biased region" description="Acidic residues" evidence="13">
    <location>
        <begin position="182"/>
        <end position="193"/>
    </location>
</feature>
<comment type="subcellular location">
    <subcellularLocation>
        <location evidence="1 12">Nucleus</location>
    </subcellularLocation>
</comment>
<dbReference type="InterPro" id="IPR001357">
    <property type="entry name" value="BRCT_dom"/>
</dbReference>
<dbReference type="InterPro" id="IPR047854">
    <property type="entry name" value="RFC_lid"/>
</dbReference>
<evidence type="ECO:0000256" key="9">
    <source>
        <dbReference type="ARBA" id="ARBA00023242"/>
    </source>
</evidence>
<dbReference type="GO" id="GO:0003677">
    <property type="term" value="F:DNA binding"/>
    <property type="evidence" value="ECO:0007669"/>
    <property type="project" value="UniProtKB-KW"/>
</dbReference>
<keyword evidence="6 12" id="KW-0547">Nucleotide-binding</keyword>
<dbReference type="Gene3D" id="1.10.8.60">
    <property type="match status" value="1"/>
</dbReference>
<dbReference type="CDD" id="cd00009">
    <property type="entry name" value="AAA"/>
    <property type="match status" value="1"/>
</dbReference>
<feature type="compositionally biased region" description="Basic and acidic residues" evidence="13">
    <location>
        <begin position="59"/>
        <end position="71"/>
    </location>
</feature>
<evidence type="ECO:0000256" key="6">
    <source>
        <dbReference type="ARBA" id="ARBA00022741"/>
    </source>
</evidence>
<dbReference type="PANTHER" id="PTHR23389">
    <property type="entry name" value="CHROMOSOME TRANSMISSION FIDELITY FACTOR 18"/>
    <property type="match status" value="1"/>
</dbReference>
<sequence length="1092" mass="120595">MADIRSFFAPKGTKKKTVNGGSTSSSGKSSKSKSDDKPVVKEKKRRIVIESDSDSEDPIPEKLKNEKEEPKKRKPSADSSKNVDKGKKEKTSLKPTTATDFFGSSNSTSSSTKRKQPESPIPQQKENKPKESKETKEISETPPKKKKKTAEEELTKIKTKELTQTEPKTVETLPPKKKNDPDEILMPDDDDDFIIAPTPEAKKSSSKKLGDKMKDAKSSNKVEDKINNNVEDKMKEGLKEYIEKSKQKQKNDKKKEPVEHEEQTPNKKKPTKLVEDTPDSSVKPETPNTDKKKNYWSYKNREGPSALGSKELPKASENCLAGKTFVLTGVLDAFERDTVEDQIKRYGGRVTGGVSGKTTYVIVGKEPGQSKMDKAAKHKTKQLDEDGFIELLKSFPPPDEDPQEMAVSIQEDTPQAATPNIKGSAHKSSPSVHTPTPSNKTQSQKSTPGTSSQRPFPSFGQSPSSFTPKSLSLGSQNTNSPRSQSSTYSQSPSLPKKTEGDGDCLLWVDKYKPKEMREIVGQHGDKSNAKKLRKWLMDWRDNHAPKPPGAKDAKPKKNFMAGKEDGSIFRAALLSGSPGLGKTTTATIVCKELGFSYVEMNASDTRGKKALETVIKESLSNVAVTGMLQGENNGGKKHCLLMDEVDGMAGNEDRGGMNELIQLIKKSKIPIICMCNDRNSQKVRSLANYCFDLRFYKPRVDQIKSFALKVACREGLKIPPQAIEQIIIGANQDIRQVLHNMQMWTATKSTLSYDEAKDNAKQAAKNIKLGPFDIVKNLFTHSDASKMTLNGKTDLFFNDYSFVPLFVQQNYLNVKPNAARDLNSHLDLISKTADAIADGNLVERSIRSDQSWSLLPLQGLFSTVLPSNYMSGGLTGRIDFPQWLGKNSSRNKHDRILQELKTHLALSANCMKSDINLDYLSTFKHRLGQPLTNSNTDANSAAKEVIEMMESYNLTREDWDSVMEIGKWGNEPDITSKIPTKVKSAFTRLYNKETHKNPYASTQPAKKAKSTTAASDGDVLIQDGDKDETQNVASDNEKEDDDISKDGMVKMKKETTASKSKTQKKTGGGASSSKTKTKGGASSSKGKGKAKK</sequence>
<dbReference type="GO" id="GO:0006260">
    <property type="term" value="P:DNA replication"/>
    <property type="evidence" value="ECO:0007669"/>
    <property type="project" value="UniProtKB-KW"/>
</dbReference>
<feature type="compositionally biased region" description="Low complexity" evidence="13">
    <location>
        <begin position="1071"/>
        <end position="1085"/>
    </location>
</feature>
<dbReference type="GO" id="GO:0003689">
    <property type="term" value="F:DNA clamp loader activity"/>
    <property type="evidence" value="ECO:0007669"/>
    <property type="project" value="UniProtKB-UniRule"/>
</dbReference>
<dbReference type="Gene3D" id="1.20.272.10">
    <property type="match status" value="1"/>
</dbReference>
<dbReference type="FunFam" id="1.10.8.60:FF:000021">
    <property type="entry name" value="Replication factor C subunit 1"/>
    <property type="match status" value="1"/>
</dbReference>
<keyword evidence="9 12" id="KW-0539">Nucleus</keyword>
<dbReference type="GO" id="GO:0005634">
    <property type="term" value="C:nucleus"/>
    <property type="evidence" value="ECO:0007669"/>
    <property type="project" value="UniProtKB-SubCell"/>
</dbReference>
<keyword evidence="7 12" id="KW-0067">ATP-binding</keyword>
<dbReference type="GO" id="GO:0005524">
    <property type="term" value="F:ATP binding"/>
    <property type="evidence" value="ECO:0007669"/>
    <property type="project" value="UniProtKB-UniRule"/>
</dbReference>
<feature type="domain" description="BRCT" evidence="14">
    <location>
        <begin position="315"/>
        <end position="393"/>
    </location>
</feature>
<evidence type="ECO:0000256" key="8">
    <source>
        <dbReference type="ARBA" id="ARBA00023125"/>
    </source>
</evidence>
<dbReference type="Gene3D" id="3.40.50.300">
    <property type="entry name" value="P-loop containing nucleotide triphosphate hydrolases"/>
    <property type="match status" value="1"/>
</dbReference>
<feature type="compositionally biased region" description="Basic and acidic residues" evidence="13">
    <location>
        <begin position="1044"/>
        <end position="1056"/>
    </location>
</feature>
<dbReference type="SUPFAM" id="SSF48019">
    <property type="entry name" value="post-AAA+ oligomerization domain-like"/>
    <property type="match status" value="1"/>
</dbReference>
<feature type="compositionally biased region" description="Basic and acidic residues" evidence="13">
    <location>
        <begin position="32"/>
        <end position="41"/>
    </location>
</feature>
<name>A0A7M5UAT8_9CNID</name>
<dbReference type="Proteomes" id="UP000594262">
    <property type="component" value="Unplaced"/>
</dbReference>
<evidence type="ECO:0000256" key="2">
    <source>
        <dbReference type="ARBA" id="ARBA00006116"/>
    </source>
</evidence>
<evidence type="ECO:0000256" key="4">
    <source>
        <dbReference type="ARBA" id="ARBA00022553"/>
    </source>
</evidence>
<keyword evidence="16" id="KW-1185">Reference proteome</keyword>
<evidence type="ECO:0000256" key="12">
    <source>
        <dbReference type="PIRNR" id="PIRNR036578"/>
    </source>
</evidence>
<dbReference type="SMART" id="SM00292">
    <property type="entry name" value="BRCT"/>
    <property type="match status" value="1"/>
</dbReference>
<feature type="region of interest" description="Disordered" evidence="13">
    <location>
        <begin position="365"/>
        <end position="502"/>
    </location>
</feature>
<accession>A0A7M5UAT8</accession>
<proteinExistence type="inferred from homology"/>
<dbReference type="GeneID" id="136799284"/>
<dbReference type="InterPro" id="IPR008921">
    <property type="entry name" value="DNA_pol3_clamp-load_cplx_C"/>
</dbReference>
<dbReference type="AlphaFoldDB" id="A0A7M5UAT8"/>
<feature type="compositionally biased region" description="Polar residues" evidence="13">
    <location>
        <begin position="426"/>
        <end position="450"/>
    </location>
</feature>
<dbReference type="CDD" id="cd18140">
    <property type="entry name" value="HLD_clamp_RFC"/>
    <property type="match status" value="1"/>
</dbReference>
<dbReference type="InterPro" id="IPR003959">
    <property type="entry name" value="ATPase_AAA_core"/>
</dbReference>
<evidence type="ECO:0000259" key="14">
    <source>
        <dbReference type="PROSITE" id="PS50172"/>
    </source>
</evidence>
<comment type="subunit">
    <text evidence="11">Large subunit of the RFC complex, an heteropentameric complex consisting of RFC1 and four small subunits RFC2, RFC3, RFC4 and RFC5; the RFC complex interacts with PCNA and the interaction involves RFC1.</text>
</comment>
<feature type="region of interest" description="Disordered" evidence="13">
    <location>
        <begin position="994"/>
        <end position="1092"/>
    </location>
</feature>
<evidence type="ECO:0000256" key="13">
    <source>
        <dbReference type="SAM" id="MobiDB-lite"/>
    </source>
</evidence>
<reference evidence="15" key="1">
    <citation type="submission" date="2021-01" db="UniProtKB">
        <authorList>
            <consortium name="EnsemblMetazoa"/>
        </authorList>
    </citation>
    <scope>IDENTIFICATION</scope>
</reference>
<dbReference type="FunFam" id="3.40.50.10190:FF:000001">
    <property type="entry name" value="Replication factor C subunit 1"/>
    <property type="match status" value="1"/>
</dbReference>
<keyword evidence="4" id="KW-0597">Phosphoprotein</keyword>
<feature type="compositionally biased region" description="Polar residues" evidence="13">
    <location>
        <begin position="467"/>
        <end position="479"/>
    </location>
</feature>
<keyword evidence="8" id="KW-0238">DNA-binding</keyword>
<dbReference type="Pfam" id="PF08519">
    <property type="entry name" value="RFC1"/>
    <property type="match status" value="1"/>
</dbReference>
<feature type="compositionally biased region" description="Basic and acidic residues" evidence="13">
    <location>
        <begin position="81"/>
        <end position="92"/>
    </location>
</feature>
<comment type="similarity">
    <text evidence="2 12">Belongs to the activator 1 large subunit family.</text>
</comment>
<organism evidence="15 16">
    <name type="scientific">Clytia hemisphaerica</name>
    <dbReference type="NCBI Taxonomy" id="252671"/>
    <lineage>
        <taxon>Eukaryota</taxon>
        <taxon>Metazoa</taxon>
        <taxon>Cnidaria</taxon>
        <taxon>Hydrozoa</taxon>
        <taxon>Hydroidolina</taxon>
        <taxon>Leptothecata</taxon>
        <taxon>Obeliida</taxon>
        <taxon>Clytiidae</taxon>
        <taxon>Clytia</taxon>
    </lineage>
</organism>
<dbReference type="FunFam" id="3.40.50.300:FF:000395">
    <property type="entry name" value="Replication factor C subunit 1"/>
    <property type="match status" value="1"/>
</dbReference>
<dbReference type="RefSeq" id="XP_066912084.1">
    <property type="nucleotide sequence ID" value="XM_067055983.1"/>
</dbReference>
<dbReference type="SMART" id="SM00382">
    <property type="entry name" value="AAA"/>
    <property type="match status" value="1"/>
</dbReference>
<dbReference type="PROSITE" id="PS50172">
    <property type="entry name" value="BRCT"/>
    <property type="match status" value="1"/>
</dbReference>
<keyword evidence="5 12" id="KW-0235">DNA replication</keyword>
<feature type="compositionally biased region" description="Low complexity" evidence="13">
    <location>
        <begin position="451"/>
        <end position="466"/>
    </location>
</feature>
<dbReference type="InterPro" id="IPR012178">
    <property type="entry name" value="RFC1"/>
</dbReference>
<dbReference type="PANTHER" id="PTHR23389:SF6">
    <property type="entry name" value="REPLICATION FACTOR C SUBUNIT 1"/>
    <property type="match status" value="1"/>
</dbReference>
<feature type="compositionally biased region" description="Basic and acidic residues" evidence="13">
    <location>
        <begin position="125"/>
        <end position="163"/>
    </location>
</feature>
<dbReference type="FunFam" id="1.20.272.10:FF:000005">
    <property type="entry name" value="Replication factor C subunit 1"/>
    <property type="match status" value="1"/>
</dbReference>
<dbReference type="Pfam" id="PF25361">
    <property type="entry name" value="AAA_lid_RFC1"/>
    <property type="match status" value="1"/>
</dbReference>
<dbReference type="InterPro" id="IPR027417">
    <property type="entry name" value="P-loop_NTPase"/>
</dbReference>
<evidence type="ECO:0000256" key="7">
    <source>
        <dbReference type="ARBA" id="ARBA00022840"/>
    </source>
</evidence>